<dbReference type="OrthoDB" id="3775051at2759"/>
<keyword evidence="4" id="KW-1185">Reference proteome</keyword>
<feature type="transmembrane region" description="Helical" evidence="2">
    <location>
        <begin position="23"/>
        <end position="45"/>
    </location>
</feature>
<gene>
    <name evidence="3" type="ORF">B0A48_03458</name>
</gene>
<feature type="transmembrane region" description="Helical" evidence="2">
    <location>
        <begin position="286"/>
        <end position="309"/>
    </location>
</feature>
<feature type="transmembrane region" description="Helical" evidence="2">
    <location>
        <begin position="172"/>
        <end position="194"/>
    </location>
</feature>
<feature type="transmembrane region" description="Helical" evidence="2">
    <location>
        <begin position="551"/>
        <end position="571"/>
    </location>
</feature>
<organism evidence="3 4">
    <name type="scientific">Cryoendolithus antarcticus</name>
    <dbReference type="NCBI Taxonomy" id="1507870"/>
    <lineage>
        <taxon>Eukaryota</taxon>
        <taxon>Fungi</taxon>
        <taxon>Dikarya</taxon>
        <taxon>Ascomycota</taxon>
        <taxon>Pezizomycotina</taxon>
        <taxon>Dothideomycetes</taxon>
        <taxon>Dothideomycetidae</taxon>
        <taxon>Cladosporiales</taxon>
        <taxon>Cladosporiaceae</taxon>
        <taxon>Cryoendolithus</taxon>
    </lineage>
</organism>
<feature type="transmembrane region" description="Helical" evidence="2">
    <location>
        <begin position="115"/>
        <end position="134"/>
    </location>
</feature>
<protein>
    <submittedName>
        <fullName evidence="3">Uncharacterized protein</fullName>
    </submittedName>
</protein>
<proteinExistence type="predicted"/>
<dbReference type="EMBL" id="NAJO01000006">
    <property type="protein sequence ID" value="OQO11731.1"/>
    <property type="molecule type" value="Genomic_DNA"/>
</dbReference>
<feature type="transmembrane region" description="Helical" evidence="2">
    <location>
        <begin position="511"/>
        <end position="531"/>
    </location>
</feature>
<reference evidence="4" key="1">
    <citation type="submission" date="2017-03" db="EMBL/GenBank/DDBJ databases">
        <title>Genomes of endolithic fungi from Antarctica.</title>
        <authorList>
            <person name="Coleine C."/>
            <person name="Masonjones S."/>
            <person name="Stajich J.E."/>
        </authorList>
    </citation>
    <scope>NUCLEOTIDE SEQUENCE [LARGE SCALE GENOMIC DNA]</scope>
    <source>
        <strain evidence="4">CCFEE 5527</strain>
    </source>
</reference>
<dbReference type="Proteomes" id="UP000192596">
    <property type="component" value="Unassembled WGS sequence"/>
</dbReference>
<feature type="region of interest" description="Disordered" evidence="1">
    <location>
        <begin position="335"/>
        <end position="374"/>
    </location>
</feature>
<keyword evidence="2" id="KW-0812">Transmembrane</keyword>
<keyword evidence="2" id="KW-1133">Transmembrane helix</keyword>
<dbReference type="InParanoid" id="A0A1V8TKF3"/>
<comment type="caution">
    <text evidence="3">The sequence shown here is derived from an EMBL/GenBank/DDBJ whole genome shotgun (WGS) entry which is preliminary data.</text>
</comment>
<evidence type="ECO:0000313" key="4">
    <source>
        <dbReference type="Proteomes" id="UP000192596"/>
    </source>
</evidence>
<keyword evidence="2" id="KW-0472">Membrane</keyword>
<sequence>MNKTILEPPGWANQQHEASGQSLFWALASIVLSAMLQPSFTGYLWSGDLFDNTLWPHRSSPFICAIDALADVYIMVDKSCNPAQYSDKVEHVSPTILTTRLATFVIGVLPQAIKLFSSTGVPITQALAAVYLFATMTSMARTLYLGAPVTDLKLLVEREEARPKEGNRRRRYSFDLIAPAGSISHLVALCYVWTKIFDVTHINTTSQDINNSIGWVVLSISLLWSTYALQHFLSYMAVQKFWIPRSPPFVLFGFFTPSTLHALTRHPISRPKPKLTRDLTDRNFGLFFHAAAVSYGLALLLEISAKALLKRLSRGKSLDSSLSGAALQPTILPLTVEAPDSHGPPVSGSNGPGHVEQSVTPDAETGPTMATQNVELDPGRVSPIVASSSNADTTISASAGNTDTASDDAYPFTPDGEEISLVHGNLPKLILKDIRDFTVMAVRIGTGRDPFTPLDDPHPLAPLDHEHADELGNESGVSTIGDTSQVVISTPHAEQRKLLARLTAMAHRTKWTLMRTLFLLVWRFVLAGYGICNHPYSWLEAKLKRHSKDRVWVAFAIMNTATAAIVYLVLFDGTGTYAPTWINVLGR</sequence>
<evidence type="ECO:0000256" key="2">
    <source>
        <dbReference type="SAM" id="Phobius"/>
    </source>
</evidence>
<evidence type="ECO:0000256" key="1">
    <source>
        <dbReference type="SAM" id="MobiDB-lite"/>
    </source>
</evidence>
<evidence type="ECO:0000313" key="3">
    <source>
        <dbReference type="EMBL" id="OQO11731.1"/>
    </source>
</evidence>
<feature type="transmembrane region" description="Helical" evidence="2">
    <location>
        <begin position="249"/>
        <end position="266"/>
    </location>
</feature>
<accession>A0A1V8TKF3</accession>
<feature type="transmembrane region" description="Helical" evidence="2">
    <location>
        <begin position="214"/>
        <end position="237"/>
    </location>
</feature>
<dbReference type="AlphaFoldDB" id="A0A1V8TKF3"/>
<name>A0A1V8TKF3_9PEZI</name>